<evidence type="ECO:0000256" key="1">
    <source>
        <dbReference type="SAM" id="MobiDB-lite"/>
    </source>
</evidence>
<dbReference type="EMBL" id="BAAADB010000004">
    <property type="protein sequence ID" value="GAA0501770.1"/>
    <property type="molecule type" value="Genomic_DNA"/>
</dbReference>
<sequence>MAAARNATGQGKGMLRWVKGSVTTVRKGEEGQGRGMKTPPRWGGGVRVQPCVGLSCRRRGA</sequence>
<comment type="caution">
    <text evidence="2">The sequence shown here is derived from an EMBL/GenBank/DDBJ whole genome shotgun (WGS) entry which is preliminary data.</text>
</comment>
<dbReference type="Proteomes" id="UP001500191">
    <property type="component" value="Unassembled WGS sequence"/>
</dbReference>
<feature type="region of interest" description="Disordered" evidence="1">
    <location>
        <begin position="1"/>
        <end position="48"/>
    </location>
</feature>
<reference evidence="2 3" key="1">
    <citation type="journal article" date="2019" name="Int. J. Syst. Evol. Microbiol.">
        <title>The Global Catalogue of Microorganisms (GCM) 10K type strain sequencing project: providing services to taxonomists for standard genome sequencing and annotation.</title>
        <authorList>
            <consortium name="The Broad Institute Genomics Platform"/>
            <consortium name="The Broad Institute Genome Sequencing Center for Infectious Disease"/>
            <person name="Wu L."/>
            <person name="Ma J."/>
        </authorList>
    </citation>
    <scope>NUCLEOTIDE SEQUENCE [LARGE SCALE GENOMIC DNA]</scope>
    <source>
        <strain evidence="2 3">JCM 14368</strain>
    </source>
</reference>
<protein>
    <submittedName>
        <fullName evidence="2">Uncharacterized protein</fullName>
    </submittedName>
</protein>
<gene>
    <name evidence="2" type="ORF">GCM10008937_06640</name>
</gene>
<evidence type="ECO:0000313" key="2">
    <source>
        <dbReference type="EMBL" id="GAA0501770.1"/>
    </source>
</evidence>
<keyword evidence="3" id="KW-1185">Reference proteome</keyword>
<accession>A0ABN1BNA6</accession>
<organism evidence="2 3">
    <name type="scientific">Deinococcus depolymerans</name>
    <dbReference type="NCBI Taxonomy" id="392408"/>
    <lineage>
        <taxon>Bacteria</taxon>
        <taxon>Thermotogati</taxon>
        <taxon>Deinococcota</taxon>
        <taxon>Deinococci</taxon>
        <taxon>Deinococcales</taxon>
        <taxon>Deinococcaceae</taxon>
        <taxon>Deinococcus</taxon>
    </lineage>
</organism>
<name>A0ABN1BNA6_9DEIO</name>
<evidence type="ECO:0000313" key="3">
    <source>
        <dbReference type="Proteomes" id="UP001500191"/>
    </source>
</evidence>
<proteinExistence type="predicted"/>